<evidence type="ECO:0000313" key="3">
    <source>
        <dbReference type="Proteomes" id="UP000614058"/>
    </source>
</evidence>
<protein>
    <submittedName>
        <fullName evidence="2">Uncharacterized protein</fullName>
    </submittedName>
</protein>
<evidence type="ECO:0000256" key="1">
    <source>
        <dbReference type="SAM" id="MobiDB-lite"/>
    </source>
</evidence>
<accession>A0ABS1BWL3</accession>
<organism evidence="2 3">
    <name type="scientific">Kingella bonacorsii</name>
    <dbReference type="NCBI Taxonomy" id="2796361"/>
    <lineage>
        <taxon>Bacteria</taxon>
        <taxon>Pseudomonadati</taxon>
        <taxon>Pseudomonadota</taxon>
        <taxon>Betaproteobacteria</taxon>
        <taxon>Neisseriales</taxon>
        <taxon>Neisseriaceae</taxon>
        <taxon>Kingella</taxon>
    </lineage>
</organism>
<evidence type="ECO:0000313" key="2">
    <source>
        <dbReference type="EMBL" id="MBK0397152.1"/>
    </source>
</evidence>
<keyword evidence="3" id="KW-1185">Reference proteome</keyword>
<gene>
    <name evidence="2" type="ORF">JDW22_11340</name>
</gene>
<feature type="region of interest" description="Disordered" evidence="1">
    <location>
        <begin position="35"/>
        <end position="57"/>
    </location>
</feature>
<name>A0ABS1BWL3_9NEIS</name>
<dbReference type="RefSeq" id="WP_200523147.1">
    <property type="nucleotide sequence ID" value="NZ_JAEHNZ010000004.1"/>
</dbReference>
<reference evidence="2 3" key="1">
    <citation type="journal article" date="2021" name="Pathogens">
        <title>Isolation and Characterization of Kingella bonacorsii sp. nov., A Novel Kingella Species Detected in a Stable Periodontitis Subject.</title>
        <authorList>
            <person name="Antezack A."/>
            <person name="Boxberger M."/>
            <person name="Rolland C."/>
            <person name="Monnet-Corti V."/>
            <person name="La Scola B."/>
        </authorList>
    </citation>
    <scope>NUCLEOTIDE SEQUENCE [LARGE SCALE GENOMIC DNA]</scope>
    <source>
        <strain evidence="2 3">Marseille-Q4569</strain>
    </source>
</reference>
<comment type="caution">
    <text evidence="2">The sequence shown here is derived from an EMBL/GenBank/DDBJ whole genome shotgun (WGS) entry which is preliminary data.</text>
</comment>
<dbReference type="EMBL" id="JAEHNZ010000004">
    <property type="protein sequence ID" value="MBK0397152.1"/>
    <property type="molecule type" value="Genomic_DNA"/>
</dbReference>
<sequence length="57" mass="6241">MGKTRIVMDMTAMVGILALRPGFAFQAADCRRKGSLKPARRVSAQPTRLPFPPLGKQ</sequence>
<proteinExistence type="predicted"/>
<dbReference type="Proteomes" id="UP000614058">
    <property type="component" value="Unassembled WGS sequence"/>
</dbReference>